<feature type="region of interest" description="Disordered" evidence="1">
    <location>
        <begin position="88"/>
        <end position="116"/>
    </location>
</feature>
<accession>A0ABC8U0W2</accession>
<organism evidence="2 3">
    <name type="scientific">Ilex paraguariensis</name>
    <name type="common">yerba mate</name>
    <dbReference type="NCBI Taxonomy" id="185542"/>
    <lineage>
        <taxon>Eukaryota</taxon>
        <taxon>Viridiplantae</taxon>
        <taxon>Streptophyta</taxon>
        <taxon>Embryophyta</taxon>
        <taxon>Tracheophyta</taxon>
        <taxon>Spermatophyta</taxon>
        <taxon>Magnoliopsida</taxon>
        <taxon>eudicotyledons</taxon>
        <taxon>Gunneridae</taxon>
        <taxon>Pentapetalae</taxon>
        <taxon>asterids</taxon>
        <taxon>campanulids</taxon>
        <taxon>Aquifoliales</taxon>
        <taxon>Aquifoliaceae</taxon>
        <taxon>Ilex</taxon>
    </lineage>
</organism>
<reference evidence="2 3" key="1">
    <citation type="submission" date="2024-02" db="EMBL/GenBank/DDBJ databases">
        <authorList>
            <person name="Vignale AGUSTIN F."/>
            <person name="Sosa J E."/>
            <person name="Modenutti C."/>
        </authorList>
    </citation>
    <scope>NUCLEOTIDE SEQUENCE [LARGE SCALE GENOMIC DNA]</scope>
</reference>
<dbReference type="AlphaFoldDB" id="A0ABC8U0W2"/>
<sequence length="373" mass="42768">MQGFEIIDDVIEELQSLCPDIKTMKAKEMVKRFAGVATPSREPMNIKKDAGVATLYRGQKGMFIGDLPPQYISGSGLQDTTIIARKNTTESSIPQEQGISGGKKLRKRKRDFNTQSEKKIRSEADYDFEYKRMGKIFYELKTSELIFPDHTGLYPTINVLQGCDPMLVFNLFKYGFLNQVYLSPSLDEIKYFPKNIKVAASELQQATSSTEPLFVNVRSACPEYEGNKWHPLIYIARIGVSTKDYKVTMPKVQIFKDYQDEIFSPKEISIKRSLGLKVLYEHLEKLMKQNIWVVQATTVDLVYTSCRKETNLINKQRIEQIRKHIFLNLIGGSTRTHKELCRVLKHNSSCEYCTKGKEVIAESEDDKSDYCSL</sequence>
<feature type="compositionally biased region" description="Polar residues" evidence="1">
    <location>
        <begin position="89"/>
        <end position="98"/>
    </location>
</feature>
<evidence type="ECO:0000313" key="2">
    <source>
        <dbReference type="EMBL" id="CAK9173969.1"/>
    </source>
</evidence>
<keyword evidence="3" id="KW-1185">Reference proteome</keyword>
<protein>
    <submittedName>
        <fullName evidence="2">Uncharacterized protein</fullName>
    </submittedName>
</protein>
<proteinExistence type="predicted"/>
<evidence type="ECO:0000313" key="3">
    <source>
        <dbReference type="Proteomes" id="UP001642360"/>
    </source>
</evidence>
<dbReference type="Proteomes" id="UP001642360">
    <property type="component" value="Unassembled WGS sequence"/>
</dbReference>
<comment type="caution">
    <text evidence="2">The sequence shown here is derived from an EMBL/GenBank/DDBJ whole genome shotgun (WGS) entry which is preliminary data.</text>
</comment>
<gene>
    <name evidence="2" type="ORF">ILEXP_LOCUS43703</name>
</gene>
<evidence type="ECO:0000256" key="1">
    <source>
        <dbReference type="SAM" id="MobiDB-lite"/>
    </source>
</evidence>
<name>A0ABC8U0W2_9AQUA</name>
<dbReference type="EMBL" id="CAUOFW020006269">
    <property type="protein sequence ID" value="CAK9173969.1"/>
    <property type="molecule type" value="Genomic_DNA"/>
</dbReference>